<dbReference type="VEuPathDB" id="VectorBase:ADIR014880"/>
<reference evidence="1" key="2">
    <citation type="submission" date="2020-05" db="UniProtKB">
        <authorList>
            <consortium name="EnsemblMetazoa"/>
        </authorList>
    </citation>
    <scope>IDENTIFICATION</scope>
    <source>
        <strain evidence="1">WRAIR2</strain>
    </source>
</reference>
<dbReference type="EnsemblMetazoa" id="ADIR014880-RA">
    <property type="protein sequence ID" value="ADIR014880-PA"/>
    <property type="gene ID" value="ADIR014880"/>
</dbReference>
<proteinExistence type="predicted"/>
<accession>A0A182NYI1</accession>
<organism evidence="1 2">
    <name type="scientific">Anopheles dirus</name>
    <dbReference type="NCBI Taxonomy" id="7168"/>
    <lineage>
        <taxon>Eukaryota</taxon>
        <taxon>Metazoa</taxon>
        <taxon>Ecdysozoa</taxon>
        <taxon>Arthropoda</taxon>
        <taxon>Hexapoda</taxon>
        <taxon>Insecta</taxon>
        <taxon>Pterygota</taxon>
        <taxon>Neoptera</taxon>
        <taxon>Endopterygota</taxon>
        <taxon>Diptera</taxon>
        <taxon>Nematocera</taxon>
        <taxon>Culicoidea</taxon>
        <taxon>Culicidae</taxon>
        <taxon>Anophelinae</taxon>
        <taxon>Anopheles</taxon>
    </lineage>
</organism>
<reference evidence="2" key="1">
    <citation type="submission" date="2013-03" db="EMBL/GenBank/DDBJ databases">
        <title>The Genome Sequence of Anopheles dirus WRAIR2.</title>
        <authorList>
            <consortium name="The Broad Institute Genomics Platform"/>
            <person name="Neafsey D.E."/>
            <person name="Walton C."/>
            <person name="Walker B."/>
            <person name="Young S.K."/>
            <person name="Zeng Q."/>
            <person name="Gargeya S."/>
            <person name="Fitzgerald M."/>
            <person name="Haas B."/>
            <person name="Abouelleil A."/>
            <person name="Allen A.W."/>
            <person name="Alvarado L."/>
            <person name="Arachchi H.M."/>
            <person name="Berlin A.M."/>
            <person name="Chapman S.B."/>
            <person name="Gainer-Dewar J."/>
            <person name="Goldberg J."/>
            <person name="Griggs A."/>
            <person name="Gujja S."/>
            <person name="Hansen M."/>
            <person name="Howarth C."/>
            <person name="Imamovic A."/>
            <person name="Ireland A."/>
            <person name="Larimer J."/>
            <person name="McCowan C."/>
            <person name="Murphy C."/>
            <person name="Pearson M."/>
            <person name="Poon T.W."/>
            <person name="Priest M."/>
            <person name="Roberts A."/>
            <person name="Saif S."/>
            <person name="Shea T."/>
            <person name="Sisk P."/>
            <person name="Sykes S."/>
            <person name="Wortman J."/>
            <person name="Nusbaum C."/>
            <person name="Birren B."/>
        </authorList>
    </citation>
    <scope>NUCLEOTIDE SEQUENCE [LARGE SCALE GENOMIC DNA]</scope>
    <source>
        <strain evidence="2">WRAIR2</strain>
    </source>
</reference>
<sequence length="165" mass="18102">TPTPTPTPTRTRIEAEPLVNHLHRNGKFSSHLGVHPRTGYTQCQCRLRRRAKHGRASVGGDKVSPTRARVSATEDVLCQWRGQLAGCGTRLAPSKRQLNCARIDPCVWGKKTSRLLDRDGPARPRPVLCCAVCLLRILMCADSTVGGRAWSSIKRITPSELGIGM</sequence>
<name>A0A182NYI1_9DIPT</name>
<protein>
    <submittedName>
        <fullName evidence="1">Uncharacterized protein</fullName>
    </submittedName>
</protein>
<dbReference type="AlphaFoldDB" id="A0A182NYI1"/>
<evidence type="ECO:0000313" key="2">
    <source>
        <dbReference type="Proteomes" id="UP000075884"/>
    </source>
</evidence>
<evidence type="ECO:0000313" key="1">
    <source>
        <dbReference type="EnsemblMetazoa" id="ADIR014880-PA"/>
    </source>
</evidence>
<keyword evidence="2" id="KW-1185">Reference proteome</keyword>
<dbReference type="Proteomes" id="UP000075884">
    <property type="component" value="Unassembled WGS sequence"/>
</dbReference>